<dbReference type="EMBL" id="KZ613470">
    <property type="protein sequence ID" value="PMD25525.1"/>
    <property type="molecule type" value="Genomic_DNA"/>
</dbReference>
<feature type="compositionally biased region" description="Polar residues" evidence="1">
    <location>
        <begin position="259"/>
        <end position="281"/>
    </location>
</feature>
<feature type="compositionally biased region" description="Polar residues" evidence="1">
    <location>
        <begin position="306"/>
        <end position="319"/>
    </location>
</feature>
<evidence type="ECO:0000313" key="4">
    <source>
        <dbReference type="Proteomes" id="UP000235672"/>
    </source>
</evidence>
<dbReference type="Pfam" id="PF14479">
    <property type="entry name" value="HeLo"/>
    <property type="match status" value="1"/>
</dbReference>
<dbReference type="InterPro" id="IPR029498">
    <property type="entry name" value="HeLo_dom"/>
</dbReference>
<proteinExistence type="predicted"/>
<dbReference type="AlphaFoldDB" id="A0A2J6QGY2"/>
<feature type="compositionally biased region" description="Low complexity" evidence="1">
    <location>
        <begin position="237"/>
        <end position="248"/>
    </location>
</feature>
<gene>
    <name evidence="3" type="ORF">NA56DRAFT_642509</name>
</gene>
<dbReference type="Proteomes" id="UP000235672">
    <property type="component" value="Unassembled WGS sequence"/>
</dbReference>
<sequence>MDPLAPRLNVVGVFNSCLDVFKFIQKGRKFGEEYEERLAKFEAAKHRLLSWGDRVDITHDTLLQANFEHNIEPVLSALWQLEQLFRKVQNCLEKYEIQVRQTEELALASAHANRQSSQPLLSIGIFEEWSKSRKDQAEQRVKQTNIIQKAQFVLDAETLDNLFVKIGHFLDFLDSEERHRSAISVDHTSYDGQWRYPSYGGQIYLSPEDLSADDAHHRRRISAPAGTVSQRALRPGSISTQTSQSASSGHPSHFRDNSNCRISNASDASWPSSFSEPSRTLSEPLEDTCKVWQETEFDERREQTEHSTMNRQFSYPERSAQQCTTTEIVSANMGINAFTTPPSLAKAGRHNTFPMFNQQEHPTWAPSLGSISSGTVEGFSTRSLNLNFDGRRCLASALDRSQLAILTRFDTIFEVYLFDTNQSPVPGHELEALGHHRLETGKWTGVSIAGSYLAAWGEKVLHIAVRNDFPHAVTYDVCFAGSSPTFNTSQKAALSRNGVLATTNGQEIELRFASNHPDTPVPLRCPIKVTKSIDIAFNEEGDNLYYWARVLNAFLFSWQLKDVGNNPNPVSGTQYSCKQGEKIDEATLFPYNRQRGCIVGYNACTVCFPGLVSGKHPIGKPVKRKFSEELKRKQVQAACVLDDSSLIAIQGPSSSFNSELAVYEYPLVGQGISASIGNGKKLGKLKMKFRNKKETVLYNMSAFRDQGERTLHVVVCSPDANVEVVTVRG</sequence>
<dbReference type="InterPro" id="IPR038305">
    <property type="entry name" value="HeLo_sf"/>
</dbReference>
<feature type="domain" description="Prion-inhibition and propagation HeLo" evidence="2">
    <location>
        <begin position="10"/>
        <end position="174"/>
    </location>
</feature>
<dbReference type="OrthoDB" id="10389348at2759"/>
<evidence type="ECO:0000259" key="2">
    <source>
        <dbReference type="Pfam" id="PF14479"/>
    </source>
</evidence>
<feature type="region of interest" description="Disordered" evidence="1">
    <location>
        <begin position="298"/>
        <end position="319"/>
    </location>
</feature>
<protein>
    <recommendedName>
        <fullName evidence="2">Prion-inhibition and propagation HeLo domain-containing protein</fullName>
    </recommendedName>
</protein>
<name>A0A2J6QGY2_9HELO</name>
<organism evidence="3 4">
    <name type="scientific">Hyaloscypha hepaticicola</name>
    <dbReference type="NCBI Taxonomy" id="2082293"/>
    <lineage>
        <taxon>Eukaryota</taxon>
        <taxon>Fungi</taxon>
        <taxon>Dikarya</taxon>
        <taxon>Ascomycota</taxon>
        <taxon>Pezizomycotina</taxon>
        <taxon>Leotiomycetes</taxon>
        <taxon>Helotiales</taxon>
        <taxon>Hyaloscyphaceae</taxon>
        <taxon>Hyaloscypha</taxon>
    </lineage>
</organism>
<keyword evidence="4" id="KW-1185">Reference proteome</keyword>
<feature type="region of interest" description="Disordered" evidence="1">
    <location>
        <begin position="221"/>
        <end position="286"/>
    </location>
</feature>
<evidence type="ECO:0000313" key="3">
    <source>
        <dbReference type="EMBL" id="PMD25525.1"/>
    </source>
</evidence>
<dbReference type="STRING" id="1745343.A0A2J6QGY2"/>
<accession>A0A2J6QGY2</accession>
<evidence type="ECO:0000256" key="1">
    <source>
        <dbReference type="SAM" id="MobiDB-lite"/>
    </source>
</evidence>
<dbReference type="Gene3D" id="1.20.120.1020">
    <property type="entry name" value="Prion-inhibition and propagation, HeLo domain"/>
    <property type="match status" value="1"/>
</dbReference>
<reference evidence="3 4" key="1">
    <citation type="submission" date="2016-05" db="EMBL/GenBank/DDBJ databases">
        <title>A degradative enzymes factory behind the ericoid mycorrhizal symbiosis.</title>
        <authorList>
            <consortium name="DOE Joint Genome Institute"/>
            <person name="Martino E."/>
            <person name="Morin E."/>
            <person name="Grelet G."/>
            <person name="Kuo A."/>
            <person name="Kohler A."/>
            <person name="Daghino S."/>
            <person name="Barry K."/>
            <person name="Choi C."/>
            <person name="Cichocki N."/>
            <person name="Clum A."/>
            <person name="Copeland A."/>
            <person name="Hainaut M."/>
            <person name="Haridas S."/>
            <person name="Labutti K."/>
            <person name="Lindquist E."/>
            <person name="Lipzen A."/>
            <person name="Khouja H.-R."/>
            <person name="Murat C."/>
            <person name="Ohm R."/>
            <person name="Olson A."/>
            <person name="Spatafora J."/>
            <person name="Veneault-Fourrey C."/>
            <person name="Henrissat B."/>
            <person name="Grigoriev I."/>
            <person name="Martin F."/>
            <person name="Perotto S."/>
        </authorList>
    </citation>
    <scope>NUCLEOTIDE SEQUENCE [LARGE SCALE GENOMIC DNA]</scope>
    <source>
        <strain evidence="3 4">UAMH 7357</strain>
    </source>
</reference>